<sequence>MNDPITARETTRPPQGNRVTIARDIGNNIRVLREAAGHSLADLAASAGLSKTTLHGIEQGEANPTLSTLWALAAALDVPLGGLLDGGASVVTVVRADRGPRVRGDAVRARLLHRVHVRGWVELYELDVDTAEQVSDPHRPGVEECLLVTEGRVETGPAADPRELAAGDSIRFDAARPHVYRGLDEHNRAVLLMVHH</sequence>
<feature type="domain" description="HTH cro/C1-type" evidence="2">
    <location>
        <begin position="29"/>
        <end position="83"/>
    </location>
</feature>
<dbReference type="OrthoDB" id="5584941at2"/>
<protein>
    <submittedName>
        <fullName evidence="3">Transcriptional regulator</fullName>
    </submittedName>
</protein>
<dbReference type="Gene3D" id="1.10.260.40">
    <property type="entry name" value="lambda repressor-like DNA-binding domains"/>
    <property type="match status" value="1"/>
</dbReference>
<dbReference type="SUPFAM" id="SSF51182">
    <property type="entry name" value="RmlC-like cupins"/>
    <property type="match status" value="1"/>
</dbReference>
<dbReference type="GO" id="GO:0003700">
    <property type="term" value="F:DNA-binding transcription factor activity"/>
    <property type="evidence" value="ECO:0007669"/>
    <property type="project" value="TreeGrafter"/>
</dbReference>
<dbReference type="InterPro" id="IPR011051">
    <property type="entry name" value="RmlC_Cupin_sf"/>
</dbReference>
<dbReference type="Pfam" id="PF01381">
    <property type="entry name" value="HTH_3"/>
    <property type="match status" value="1"/>
</dbReference>
<dbReference type="STRING" id="159449.B4N89_33535"/>
<dbReference type="Proteomes" id="UP000190037">
    <property type="component" value="Unassembled WGS sequence"/>
</dbReference>
<dbReference type="GO" id="GO:0005829">
    <property type="term" value="C:cytosol"/>
    <property type="evidence" value="ECO:0007669"/>
    <property type="project" value="TreeGrafter"/>
</dbReference>
<reference evidence="3 4" key="1">
    <citation type="submission" date="2017-03" db="EMBL/GenBank/DDBJ databases">
        <title>Draft genome sequence of Streptomyces scabrisporus NF3, endophyte isolated from Amphipterygium adstringens.</title>
        <authorList>
            <person name="Vazquez M."/>
            <person name="Ceapa C.D."/>
            <person name="Rodriguez Luna D."/>
            <person name="Sanchez Esquivel S."/>
        </authorList>
    </citation>
    <scope>NUCLEOTIDE SEQUENCE [LARGE SCALE GENOMIC DNA]</scope>
    <source>
        <strain evidence="3 4">NF3</strain>
    </source>
</reference>
<evidence type="ECO:0000313" key="3">
    <source>
        <dbReference type="EMBL" id="OPC79029.1"/>
    </source>
</evidence>
<dbReference type="CDD" id="cd02209">
    <property type="entry name" value="cupin_XRE_C"/>
    <property type="match status" value="1"/>
</dbReference>
<name>A0A1T3NQD0_9ACTN</name>
<dbReference type="Gene3D" id="2.60.120.10">
    <property type="entry name" value="Jelly Rolls"/>
    <property type="match status" value="1"/>
</dbReference>
<comment type="caution">
    <text evidence="3">The sequence shown here is derived from an EMBL/GenBank/DDBJ whole genome shotgun (WGS) entry which is preliminary data.</text>
</comment>
<dbReference type="InterPro" id="IPR050807">
    <property type="entry name" value="TransReg_Diox_bact_type"/>
</dbReference>
<dbReference type="InterPro" id="IPR001387">
    <property type="entry name" value="Cro/C1-type_HTH"/>
</dbReference>
<dbReference type="PANTHER" id="PTHR46797">
    <property type="entry name" value="HTH-TYPE TRANSCRIPTIONAL REGULATOR"/>
    <property type="match status" value="1"/>
</dbReference>
<dbReference type="SUPFAM" id="SSF47413">
    <property type="entry name" value="lambda repressor-like DNA-binding domains"/>
    <property type="match status" value="1"/>
</dbReference>
<accession>A0A1T3NQD0</accession>
<evidence type="ECO:0000313" key="4">
    <source>
        <dbReference type="Proteomes" id="UP000190037"/>
    </source>
</evidence>
<dbReference type="EMBL" id="MWQN01000002">
    <property type="protein sequence ID" value="OPC79029.1"/>
    <property type="molecule type" value="Genomic_DNA"/>
</dbReference>
<dbReference type="InterPro" id="IPR014710">
    <property type="entry name" value="RmlC-like_jellyroll"/>
</dbReference>
<proteinExistence type="predicted"/>
<keyword evidence="4" id="KW-1185">Reference proteome</keyword>
<dbReference type="PROSITE" id="PS50943">
    <property type="entry name" value="HTH_CROC1"/>
    <property type="match status" value="1"/>
</dbReference>
<dbReference type="SMART" id="SM00530">
    <property type="entry name" value="HTH_XRE"/>
    <property type="match status" value="1"/>
</dbReference>
<organism evidence="3 4">
    <name type="scientific">Embleya scabrispora</name>
    <dbReference type="NCBI Taxonomy" id="159449"/>
    <lineage>
        <taxon>Bacteria</taxon>
        <taxon>Bacillati</taxon>
        <taxon>Actinomycetota</taxon>
        <taxon>Actinomycetes</taxon>
        <taxon>Kitasatosporales</taxon>
        <taxon>Streptomycetaceae</taxon>
        <taxon>Embleya</taxon>
    </lineage>
</organism>
<dbReference type="InterPro" id="IPR010982">
    <property type="entry name" value="Lambda_DNA-bd_dom_sf"/>
</dbReference>
<dbReference type="GO" id="GO:0003677">
    <property type="term" value="F:DNA binding"/>
    <property type="evidence" value="ECO:0007669"/>
    <property type="project" value="UniProtKB-KW"/>
</dbReference>
<gene>
    <name evidence="3" type="ORF">B4N89_33535</name>
</gene>
<evidence type="ECO:0000259" key="2">
    <source>
        <dbReference type="PROSITE" id="PS50943"/>
    </source>
</evidence>
<keyword evidence="1" id="KW-0238">DNA-binding</keyword>
<dbReference type="PANTHER" id="PTHR46797:SF1">
    <property type="entry name" value="METHYLPHOSPHONATE SYNTHASE"/>
    <property type="match status" value="1"/>
</dbReference>
<dbReference type="AlphaFoldDB" id="A0A1T3NQD0"/>
<evidence type="ECO:0000256" key="1">
    <source>
        <dbReference type="ARBA" id="ARBA00023125"/>
    </source>
</evidence>
<dbReference type="CDD" id="cd00093">
    <property type="entry name" value="HTH_XRE"/>
    <property type="match status" value="1"/>
</dbReference>